<dbReference type="Proteomes" id="UP000005408">
    <property type="component" value="Unassembled WGS sequence"/>
</dbReference>
<dbReference type="EnsemblMetazoa" id="G3460.1">
    <property type="protein sequence ID" value="G3460.1:cds"/>
    <property type="gene ID" value="G3460"/>
</dbReference>
<feature type="chain" id="PRO_5042431883" evidence="1">
    <location>
        <begin position="20"/>
        <end position="125"/>
    </location>
</feature>
<evidence type="ECO:0000313" key="3">
    <source>
        <dbReference type="Proteomes" id="UP000005408"/>
    </source>
</evidence>
<accession>A0A8W8MJC4</accession>
<organism evidence="2 3">
    <name type="scientific">Magallana gigas</name>
    <name type="common">Pacific oyster</name>
    <name type="synonym">Crassostrea gigas</name>
    <dbReference type="NCBI Taxonomy" id="29159"/>
    <lineage>
        <taxon>Eukaryota</taxon>
        <taxon>Metazoa</taxon>
        <taxon>Spiralia</taxon>
        <taxon>Lophotrochozoa</taxon>
        <taxon>Mollusca</taxon>
        <taxon>Bivalvia</taxon>
        <taxon>Autobranchia</taxon>
        <taxon>Pteriomorphia</taxon>
        <taxon>Ostreida</taxon>
        <taxon>Ostreoidea</taxon>
        <taxon>Ostreidae</taxon>
        <taxon>Magallana</taxon>
    </lineage>
</organism>
<feature type="signal peptide" evidence="1">
    <location>
        <begin position="1"/>
        <end position="19"/>
    </location>
</feature>
<dbReference type="RefSeq" id="XP_011451918.1">
    <property type="nucleotide sequence ID" value="XM_011453616.4"/>
</dbReference>
<dbReference type="EnsemblMetazoa" id="G3460.2">
    <property type="protein sequence ID" value="G3460.2:cds"/>
    <property type="gene ID" value="G3460"/>
</dbReference>
<keyword evidence="3" id="KW-1185">Reference proteome</keyword>
<evidence type="ECO:0000256" key="1">
    <source>
        <dbReference type="SAM" id="SignalP"/>
    </source>
</evidence>
<evidence type="ECO:0000313" key="2">
    <source>
        <dbReference type="EnsemblMetazoa" id="G3460.3:cds"/>
    </source>
</evidence>
<dbReference type="EnsemblMetazoa" id="G3460.3">
    <property type="protein sequence ID" value="G3460.3:cds"/>
    <property type="gene ID" value="G3460"/>
</dbReference>
<name>A0A8W8MJC4_MAGGI</name>
<dbReference type="OMA" id="CYDEAYV"/>
<keyword evidence="1" id="KW-0732">Signal</keyword>
<reference evidence="2" key="1">
    <citation type="submission" date="2022-08" db="UniProtKB">
        <authorList>
            <consortium name="EnsemblMetazoa"/>
        </authorList>
    </citation>
    <scope>IDENTIFICATION</scope>
    <source>
        <strain evidence="2">05x7-T-G4-1.051#20</strain>
    </source>
</reference>
<dbReference type="AlphaFoldDB" id="A0A8W8MJC4"/>
<dbReference type="OrthoDB" id="6137666at2759"/>
<dbReference type="GeneID" id="105345484"/>
<proteinExistence type="predicted"/>
<dbReference type="KEGG" id="crg:105345484"/>
<sequence length="125" mass="13538">MYGLFVVLVAVVATAATQSCHFGSHCPSSATCCRNSLGEALVDSPGFGHFGGISLTDRSGQCTSQLSREHQICDSHCHCEPGYECYTPMSGVCCPPARCYNATWVQQQKDYWQKCMADPHCALPP</sequence>
<protein>
    <submittedName>
        <fullName evidence="2">Uncharacterized protein</fullName>
    </submittedName>
</protein>